<dbReference type="InterPro" id="IPR026906">
    <property type="entry name" value="LRR_5"/>
</dbReference>
<dbReference type="InterPro" id="IPR032675">
    <property type="entry name" value="LRR_dom_sf"/>
</dbReference>
<evidence type="ECO:0000256" key="9">
    <source>
        <dbReference type="ARBA" id="ARBA00023170"/>
    </source>
</evidence>
<comment type="caution">
    <text evidence="14">The sequence shown here is derived from an EMBL/GenBank/DDBJ whole genome shotgun (WGS) entry which is preliminary data.</text>
</comment>
<dbReference type="GO" id="GO:0038023">
    <property type="term" value="F:signaling receptor activity"/>
    <property type="evidence" value="ECO:0007669"/>
    <property type="project" value="TreeGrafter"/>
</dbReference>
<dbReference type="InterPro" id="IPR000157">
    <property type="entry name" value="TIR_dom"/>
</dbReference>
<keyword evidence="8 11" id="KW-0472">Membrane</keyword>
<evidence type="ECO:0000256" key="3">
    <source>
        <dbReference type="ARBA" id="ARBA00022614"/>
    </source>
</evidence>
<gene>
    <name evidence="14" type="ORF">OFUS_LOCUS2240</name>
</gene>
<proteinExistence type="inferred from homology"/>
<keyword evidence="15" id="KW-1185">Reference proteome</keyword>
<feature type="chain" id="PRO_5035947870" description="TIR domain-containing protein" evidence="12">
    <location>
        <begin position="22"/>
        <end position="854"/>
    </location>
</feature>
<dbReference type="InterPro" id="IPR003591">
    <property type="entry name" value="Leu-rich_rpt_typical-subtyp"/>
</dbReference>
<dbReference type="SMART" id="SM00369">
    <property type="entry name" value="LRR_TYP"/>
    <property type="match status" value="7"/>
</dbReference>
<keyword evidence="3" id="KW-0433">Leucine-rich repeat</keyword>
<evidence type="ECO:0000256" key="11">
    <source>
        <dbReference type="SAM" id="Phobius"/>
    </source>
</evidence>
<evidence type="ECO:0000256" key="4">
    <source>
        <dbReference type="ARBA" id="ARBA00022692"/>
    </source>
</evidence>
<comment type="similarity">
    <text evidence="2">Belongs to the Toll-like receptor family.</text>
</comment>
<feature type="domain" description="TIR" evidence="13">
    <location>
        <begin position="695"/>
        <end position="836"/>
    </location>
</feature>
<evidence type="ECO:0000256" key="2">
    <source>
        <dbReference type="ARBA" id="ARBA00009634"/>
    </source>
</evidence>
<name>A0A8S4N0X2_OWEFU</name>
<dbReference type="PRINTS" id="PR01537">
    <property type="entry name" value="INTRLKN1R1F"/>
</dbReference>
<evidence type="ECO:0000256" key="7">
    <source>
        <dbReference type="ARBA" id="ARBA00022989"/>
    </source>
</evidence>
<dbReference type="Gene3D" id="3.40.50.10140">
    <property type="entry name" value="Toll/interleukin-1 receptor homology (TIR) domain"/>
    <property type="match status" value="1"/>
</dbReference>
<keyword evidence="7 11" id="KW-1133">Transmembrane helix</keyword>
<evidence type="ECO:0000256" key="8">
    <source>
        <dbReference type="ARBA" id="ARBA00023136"/>
    </source>
</evidence>
<dbReference type="Gene3D" id="3.80.10.10">
    <property type="entry name" value="Ribonuclease Inhibitor"/>
    <property type="match status" value="4"/>
</dbReference>
<dbReference type="Proteomes" id="UP000749559">
    <property type="component" value="Unassembled WGS sequence"/>
</dbReference>
<evidence type="ECO:0000256" key="1">
    <source>
        <dbReference type="ARBA" id="ARBA00004167"/>
    </source>
</evidence>
<dbReference type="SMART" id="SM00255">
    <property type="entry name" value="TIR"/>
    <property type="match status" value="1"/>
</dbReference>
<keyword evidence="4 11" id="KW-0812">Transmembrane</keyword>
<evidence type="ECO:0000256" key="12">
    <source>
        <dbReference type="SAM" id="SignalP"/>
    </source>
</evidence>
<dbReference type="GO" id="GO:0005886">
    <property type="term" value="C:plasma membrane"/>
    <property type="evidence" value="ECO:0007669"/>
    <property type="project" value="TreeGrafter"/>
</dbReference>
<keyword evidence="6" id="KW-0677">Repeat</keyword>
<dbReference type="SUPFAM" id="SSF52058">
    <property type="entry name" value="L domain-like"/>
    <property type="match status" value="1"/>
</dbReference>
<feature type="transmembrane region" description="Helical" evidence="11">
    <location>
        <begin position="645"/>
        <end position="668"/>
    </location>
</feature>
<accession>A0A8S4N0X2</accession>
<keyword evidence="5 12" id="KW-0732">Signal</keyword>
<dbReference type="GO" id="GO:0007165">
    <property type="term" value="P:signal transduction"/>
    <property type="evidence" value="ECO:0007669"/>
    <property type="project" value="InterPro"/>
</dbReference>
<dbReference type="InterPro" id="IPR001611">
    <property type="entry name" value="Leu-rich_rpt"/>
</dbReference>
<keyword evidence="10" id="KW-0325">Glycoprotein</keyword>
<dbReference type="Pfam" id="PF13306">
    <property type="entry name" value="LRR_5"/>
    <property type="match status" value="1"/>
</dbReference>
<dbReference type="AlphaFoldDB" id="A0A8S4N0X2"/>
<dbReference type="InterPro" id="IPR035897">
    <property type="entry name" value="Toll_tir_struct_dom_sf"/>
</dbReference>
<dbReference type="OrthoDB" id="6056398at2759"/>
<sequence length="854" mass="98489">MLNLCIVSVITLSSILQVGKADGPLQNIPQYCKGFSSSTIILKTIECNAPKNKNHTLAEILNMIPNDTTSLQLNNFNFPTIKYGTFQHMEFLSSLTLHCCKINHIESGAFKGPTLFLNLNLMPNCATINNIGPDTFQPVNTMLGMLAFDKVQHLEVDTFKDFRMLSRLTLGDYTYLDDVRELFKPLSQLMSLTIRDTNMTKIPDFLFETTSGLESIDLSNNKIASLDFRGTVIRRGTMNITLSNNKITKVTNNAMIKFAANPELLLTLSSNRISSIEQGAFRHTRHIEGILLNENYILGSDNIKQILSDIDIGHVSVDSFDVSACGLVVENMNSSFLAPFQYSSLTYLSLASNSIFSIRSDAFKHVPHLRFLYISNFMYISPEALLSLKNLDLLEISNIETMVNPPPERTVIDLNKNSKLRFLRLKGLGQTRITFLFQKLLQLREMRLTDISDDSFEIYREQSIEVLGKVQIGELDFSGDLLFKYTDLEICQLLTNASEVYRIDLRMNFLSHIPNCMFENTLQVEYINLSRNSLTFIQAGLFNHLKNLLQIDLSENAVYNIDPSNFQNILSLPPYRYDTRIKLWFKRNQFSCNCDLDPFKAYLMSQEKNLQYSRNDDERCFLPDRRRNVSITAYRTTWMECKSTVFYTTAACVSGSLVLITTVALIVLKVYWKDIEYKYIVYKAAHKDGYVPLEGEHDAFVSYHPDSIRWVENQLIHKMETGDKIQFRMTYYERFEFGQSLFTSMGEHLINSRKIIFVVTRAWMDAMLNIIELHMALEKLVVDHKMMFIVLLMEDIPRSEMSHELQMIVKHNVCLKWREGNAKAQNNFWRDLRIELGKNRLKRQANTDNREEQA</sequence>
<feature type="signal peptide" evidence="12">
    <location>
        <begin position="1"/>
        <end position="21"/>
    </location>
</feature>
<protein>
    <recommendedName>
        <fullName evidence="13">TIR domain-containing protein</fullName>
    </recommendedName>
</protein>
<evidence type="ECO:0000256" key="10">
    <source>
        <dbReference type="ARBA" id="ARBA00023180"/>
    </source>
</evidence>
<dbReference type="PANTHER" id="PTHR24365:SF541">
    <property type="entry name" value="PROTEIN TOLL-RELATED"/>
    <property type="match status" value="1"/>
</dbReference>
<comment type="subcellular location">
    <subcellularLocation>
        <location evidence="1">Membrane</location>
        <topology evidence="1">Single-pass membrane protein</topology>
    </subcellularLocation>
</comment>
<evidence type="ECO:0000313" key="14">
    <source>
        <dbReference type="EMBL" id="CAH1774866.1"/>
    </source>
</evidence>
<evidence type="ECO:0000256" key="6">
    <source>
        <dbReference type="ARBA" id="ARBA00022737"/>
    </source>
</evidence>
<evidence type="ECO:0000313" key="15">
    <source>
        <dbReference type="Proteomes" id="UP000749559"/>
    </source>
</evidence>
<evidence type="ECO:0000256" key="5">
    <source>
        <dbReference type="ARBA" id="ARBA00022729"/>
    </source>
</evidence>
<dbReference type="SUPFAM" id="SSF52200">
    <property type="entry name" value="Toll/Interleukin receptor TIR domain"/>
    <property type="match status" value="1"/>
</dbReference>
<dbReference type="Pfam" id="PF13855">
    <property type="entry name" value="LRR_8"/>
    <property type="match status" value="3"/>
</dbReference>
<dbReference type="PROSITE" id="PS50104">
    <property type="entry name" value="TIR"/>
    <property type="match status" value="1"/>
</dbReference>
<dbReference type="Pfam" id="PF01582">
    <property type="entry name" value="TIR"/>
    <property type="match status" value="1"/>
</dbReference>
<dbReference type="PANTHER" id="PTHR24365">
    <property type="entry name" value="TOLL-LIKE RECEPTOR"/>
    <property type="match status" value="1"/>
</dbReference>
<evidence type="ECO:0000259" key="13">
    <source>
        <dbReference type="PROSITE" id="PS50104"/>
    </source>
</evidence>
<organism evidence="14 15">
    <name type="scientific">Owenia fusiformis</name>
    <name type="common">Polychaete worm</name>
    <dbReference type="NCBI Taxonomy" id="6347"/>
    <lineage>
        <taxon>Eukaryota</taxon>
        <taxon>Metazoa</taxon>
        <taxon>Spiralia</taxon>
        <taxon>Lophotrochozoa</taxon>
        <taxon>Annelida</taxon>
        <taxon>Polychaeta</taxon>
        <taxon>Sedentaria</taxon>
        <taxon>Canalipalpata</taxon>
        <taxon>Sabellida</taxon>
        <taxon>Oweniida</taxon>
        <taxon>Oweniidae</taxon>
        <taxon>Owenia</taxon>
    </lineage>
</organism>
<reference evidence="14" key="1">
    <citation type="submission" date="2022-03" db="EMBL/GenBank/DDBJ databases">
        <authorList>
            <person name="Martin C."/>
        </authorList>
    </citation>
    <scope>NUCLEOTIDE SEQUENCE</scope>
</reference>
<keyword evidence="9" id="KW-0675">Receptor</keyword>
<dbReference type="EMBL" id="CAIIXF020000001">
    <property type="protein sequence ID" value="CAH1774866.1"/>
    <property type="molecule type" value="Genomic_DNA"/>
</dbReference>